<name>A0ACC0YQF1_9ROSI</name>
<evidence type="ECO:0000313" key="1">
    <source>
        <dbReference type="EMBL" id="KAJ0039251.1"/>
    </source>
</evidence>
<keyword evidence="2" id="KW-1185">Reference proteome</keyword>
<dbReference type="EMBL" id="CM047741">
    <property type="protein sequence ID" value="KAJ0039251.1"/>
    <property type="molecule type" value="Genomic_DNA"/>
</dbReference>
<dbReference type="Proteomes" id="UP001163603">
    <property type="component" value="Chromosome 6"/>
</dbReference>
<comment type="caution">
    <text evidence="1">The sequence shown here is derived from an EMBL/GenBank/DDBJ whole genome shotgun (WGS) entry which is preliminary data.</text>
</comment>
<protein>
    <submittedName>
        <fullName evidence="1">Uncharacterized protein</fullName>
    </submittedName>
</protein>
<accession>A0ACC0YQF1</accession>
<reference evidence="2" key="1">
    <citation type="journal article" date="2023" name="G3 (Bethesda)">
        <title>Genome assembly and association tests identify interacting loci associated with vigor, precocity, and sex in interspecific pistachio rootstocks.</title>
        <authorList>
            <person name="Palmer W."/>
            <person name="Jacygrad E."/>
            <person name="Sagayaradj S."/>
            <person name="Cavanaugh K."/>
            <person name="Han R."/>
            <person name="Bertier L."/>
            <person name="Beede B."/>
            <person name="Kafkas S."/>
            <person name="Golino D."/>
            <person name="Preece J."/>
            <person name="Michelmore R."/>
        </authorList>
    </citation>
    <scope>NUCLEOTIDE SEQUENCE [LARGE SCALE GENOMIC DNA]</scope>
</reference>
<sequence>MLNIGTFSPLDSKSLLSLNKTFFSSTTSLFTFTSKNASFSSYSYPQHTHLTFNRSDNGLLLLRASALNNRRRKGGTGIVEMDGSDFDDDEDDDDEGMFLPFGEMKRWLESKPRGFGEGKAYDTSVEEKLLEEMEQSRQAQIANINKLKNNPVSISPKKLDGSNKASEVIPSGIRVRLINLPKKKNIHRDLKSAFEGVPGITNISPAVSGNKKTKDPICKGFAFVDFKSEEDATRFVQIFSRQSISFGKIQKQIKCELMNSNSSNDVHEHSVDSPSSDTELKVADLEDDPDADLDVDDDDSLASWMEATSDASDPDDELDLAELEDMRENLELVSVSELTDDDIVKRYAKSATDSSSSNNQKKIRNIEKKLIAKGKVKKVPKLNVPGSAKRLRVKEKAVLTDVFSKYAAKAALTSKEES</sequence>
<organism evidence="1 2">
    <name type="scientific">Pistacia integerrima</name>
    <dbReference type="NCBI Taxonomy" id="434235"/>
    <lineage>
        <taxon>Eukaryota</taxon>
        <taxon>Viridiplantae</taxon>
        <taxon>Streptophyta</taxon>
        <taxon>Embryophyta</taxon>
        <taxon>Tracheophyta</taxon>
        <taxon>Spermatophyta</taxon>
        <taxon>Magnoliopsida</taxon>
        <taxon>eudicotyledons</taxon>
        <taxon>Gunneridae</taxon>
        <taxon>Pentapetalae</taxon>
        <taxon>rosids</taxon>
        <taxon>malvids</taxon>
        <taxon>Sapindales</taxon>
        <taxon>Anacardiaceae</taxon>
        <taxon>Pistacia</taxon>
    </lineage>
</organism>
<gene>
    <name evidence="1" type="ORF">Pint_23060</name>
</gene>
<evidence type="ECO:0000313" key="2">
    <source>
        <dbReference type="Proteomes" id="UP001163603"/>
    </source>
</evidence>
<proteinExistence type="predicted"/>